<dbReference type="AlphaFoldDB" id="A0A7S2N6K7"/>
<evidence type="ECO:0000313" key="3">
    <source>
        <dbReference type="EMBL" id="CAD9523315.1"/>
    </source>
</evidence>
<feature type="transmembrane region" description="Helical" evidence="2">
    <location>
        <begin position="180"/>
        <end position="199"/>
    </location>
</feature>
<evidence type="ECO:0000256" key="1">
    <source>
        <dbReference type="SAM" id="MobiDB-lite"/>
    </source>
</evidence>
<feature type="transmembrane region" description="Helical" evidence="2">
    <location>
        <begin position="305"/>
        <end position="333"/>
    </location>
</feature>
<keyword evidence="2" id="KW-1133">Transmembrane helix</keyword>
<feature type="region of interest" description="Disordered" evidence="1">
    <location>
        <begin position="1"/>
        <end position="22"/>
    </location>
</feature>
<feature type="transmembrane region" description="Helical" evidence="2">
    <location>
        <begin position="219"/>
        <end position="237"/>
    </location>
</feature>
<evidence type="ECO:0000256" key="2">
    <source>
        <dbReference type="SAM" id="Phobius"/>
    </source>
</evidence>
<name>A0A7S2N6K7_9DINO</name>
<feature type="transmembrane region" description="Helical" evidence="2">
    <location>
        <begin position="158"/>
        <end position="174"/>
    </location>
</feature>
<accession>A0A7S2N6K7</accession>
<keyword evidence="2" id="KW-0472">Membrane</keyword>
<proteinExistence type="predicted"/>
<sequence>MTSKEPRCNELPMESPQDETADTTSVLLASRSSSYLLIGTLCGIIGGGFSSYITYAYSSEYSRMLNMEGERFPSGNPYWPPSVSNMVNDIESPQGKVWLCFMVTSAFLAMLSQYPFTFPNVYIGNDVPLLPFVARAFPSCFPNGFMSMMSARTYLPQIGMLMVALVHTTPANVWSPAQNATIVFHTGGALLWIGVTLYAEAYTLEVSKVAVVGKTERRLRWACVVLALISASFYIVSGILSPDALGLCCDVEYRRVTMATVDKARSNGAYAIAQQDLALMEGARFTPNATAPLYMGMYDSASGGALVMILLGFWGEAGAGAFMLLNLLVIWYFSENRTVDLPPAFAVELEEARVER</sequence>
<organism evidence="3">
    <name type="scientific">Zooxanthella nutricula</name>
    <dbReference type="NCBI Taxonomy" id="1333877"/>
    <lineage>
        <taxon>Eukaryota</taxon>
        <taxon>Sar</taxon>
        <taxon>Alveolata</taxon>
        <taxon>Dinophyceae</taxon>
        <taxon>Peridiniales</taxon>
        <taxon>Peridiniales incertae sedis</taxon>
        <taxon>Zooxanthella</taxon>
    </lineage>
</organism>
<feature type="transmembrane region" description="Helical" evidence="2">
    <location>
        <begin position="35"/>
        <end position="57"/>
    </location>
</feature>
<reference evidence="3" key="1">
    <citation type="submission" date="2021-01" db="EMBL/GenBank/DDBJ databases">
        <authorList>
            <person name="Corre E."/>
            <person name="Pelletier E."/>
            <person name="Niang G."/>
            <person name="Scheremetjew M."/>
            <person name="Finn R."/>
            <person name="Kale V."/>
            <person name="Holt S."/>
            <person name="Cochrane G."/>
            <person name="Meng A."/>
            <person name="Brown T."/>
            <person name="Cohen L."/>
        </authorList>
    </citation>
    <scope>NUCLEOTIDE SEQUENCE</scope>
    <source>
        <strain evidence="3">RCC3387</strain>
    </source>
</reference>
<keyword evidence="2" id="KW-0812">Transmembrane</keyword>
<protein>
    <submittedName>
        <fullName evidence="3">Uncharacterized protein</fullName>
    </submittedName>
</protein>
<dbReference type="EMBL" id="HBGW01015998">
    <property type="protein sequence ID" value="CAD9523315.1"/>
    <property type="molecule type" value="Transcribed_RNA"/>
</dbReference>
<gene>
    <name evidence="3" type="ORF">BRAN1462_LOCUS10166</name>
</gene>